<evidence type="ECO:0000256" key="1">
    <source>
        <dbReference type="SAM" id="MobiDB-lite"/>
    </source>
</evidence>
<keyword evidence="4" id="KW-1185">Reference proteome</keyword>
<reference evidence="3 4" key="1">
    <citation type="submission" date="2023-04" db="EMBL/GenBank/DDBJ databases">
        <title>Funneling lignin-derived compounds into biodiesel using alkali-halophilic Citricoccus sp. P2.</title>
        <authorList>
            <person name="Luo C.-B."/>
        </authorList>
    </citation>
    <scope>NUCLEOTIDE SEQUENCE [LARGE SCALE GENOMIC DNA]</scope>
    <source>
        <strain evidence="3 4">P2</strain>
    </source>
</reference>
<dbReference type="Proteomes" id="UP001219037">
    <property type="component" value="Chromosome"/>
</dbReference>
<feature type="region of interest" description="Disordered" evidence="1">
    <location>
        <begin position="135"/>
        <end position="155"/>
    </location>
</feature>
<gene>
    <name evidence="3" type="ORF">P8192_02315</name>
</gene>
<keyword evidence="2" id="KW-0812">Transmembrane</keyword>
<evidence type="ECO:0000313" key="4">
    <source>
        <dbReference type="Proteomes" id="UP001219037"/>
    </source>
</evidence>
<keyword evidence="2" id="KW-0472">Membrane</keyword>
<keyword evidence="2" id="KW-1133">Transmembrane helix</keyword>
<protein>
    <recommendedName>
        <fullName evidence="5">Superfamily III holin-X</fullName>
    </recommendedName>
</protein>
<accession>A0ABY8H821</accession>
<evidence type="ECO:0000313" key="3">
    <source>
        <dbReference type="EMBL" id="WFP16979.1"/>
    </source>
</evidence>
<name>A0ABY8H821_9MICC</name>
<dbReference type="RefSeq" id="WP_278158177.1">
    <property type="nucleotide sequence ID" value="NZ_CP121252.1"/>
</dbReference>
<proteinExistence type="predicted"/>
<organism evidence="3 4">
    <name type="scientific">Citricoccus muralis</name>
    <dbReference type="NCBI Taxonomy" id="169134"/>
    <lineage>
        <taxon>Bacteria</taxon>
        <taxon>Bacillati</taxon>
        <taxon>Actinomycetota</taxon>
        <taxon>Actinomycetes</taxon>
        <taxon>Micrococcales</taxon>
        <taxon>Micrococcaceae</taxon>
        <taxon>Citricoccus</taxon>
    </lineage>
</organism>
<evidence type="ECO:0000256" key="2">
    <source>
        <dbReference type="SAM" id="Phobius"/>
    </source>
</evidence>
<evidence type="ECO:0008006" key="5">
    <source>
        <dbReference type="Google" id="ProtNLM"/>
    </source>
</evidence>
<feature type="transmembrane region" description="Helical" evidence="2">
    <location>
        <begin position="70"/>
        <end position="94"/>
    </location>
</feature>
<sequence length="155" mass="16593">MPELPPRLAPADPAEPTDVFAPLRGHRVRVLGPRRAPSLTEVLLDPTRGHLREDADDAALRALIRHQLRLAVGIVGGFFAVVVLTVVLIGTGAADRWTVASVPLEWLIPAAVLPGLLLGLGWMFVRRTEAREARWARETGPDSAPAAAGTAGERP</sequence>
<feature type="transmembrane region" description="Helical" evidence="2">
    <location>
        <begin position="106"/>
        <end position="125"/>
    </location>
</feature>
<dbReference type="EMBL" id="CP121252">
    <property type="protein sequence ID" value="WFP16979.1"/>
    <property type="molecule type" value="Genomic_DNA"/>
</dbReference>